<organism evidence="11 12">
    <name type="scientific">Fusibacter ferrireducens</name>
    <dbReference type="NCBI Taxonomy" id="2785058"/>
    <lineage>
        <taxon>Bacteria</taxon>
        <taxon>Bacillati</taxon>
        <taxon>Bacillota</taxon>
        <taxon>Clostridia</taxon>
        <taxon>Eubacteriales</taxon>
        <taxon>Eubacteriales Family XII. Incertae Sedis</taxon>
        <taxon>Fusibacter</taxon>
    </lineage>
</organism>
<keyword evidence="5 10" id="KW-0808">Transferase</keyword>
<evidence type="ECO:0000256" key="2">
    <source>
        <dbReference type="ARBA" id="ARBA00007342"/>
    </source>
</evidence>
<evidence type="ECO:0000256" key="1">
    <source>
        <dbReference type="ARBA" id="ARBA00001947"/>
    </source>
</evidence>
<evidence type="ECO:0000256" key="6">
    <source>
        <dbReference type="ARBA" id="ARBA00022723"/>
    </source>
</evidence>
<evidence type="ECO:0000256" key="7">
    <source>
        <dbReference type="ARBA" id="ARBA00022833"/>
    </source>
</evidence>
<evidence type="ECO:0000256" key="3">
    <source>
        <dbReference type="ARBA" id="ARBA00012206"/>
    </source>
</evidence>
<keyword evidence="7" id="KW-0862">Zinc</keyword>
<reference evidence="11 12" key="1">
    <citation type="submission" date="2020-11" db="EMBL/GenBank/DDBJ databases">
        <title>Fusibacter basophilias sp. nov.</title>
        <authorList>
            <person name="Qiu D."/>
        </authorList>
    </citation>
    <scope>NUCLEOTIDE SEQUENCE [LARGE SCALE GENOMIC DNA]</scope>
    <source>
        <strain evidence="11 12">Q10-2</strain>
    </source>
</reference>
<comment type="pathway">
    <text evidence="10">Polyol metabolism; 1,2-propanediol degradation.</text>
</comment>
<comment type="similarity">
    <text evidence="2 10">Belongs to the PduL family.</text>
</comment>
<dbReference type="PIRSF" id="PIRSF010130">
    <property type="entry name" value="PduL"/>
    <property type="match status" value="1"/>
</dbReference>
<dbReference type="EMBL" id="JADKNH010000023">
    <property type="protein sequence ID" value="MBF4695926.1"/>
    <property type="molecule type" value="Genomic_DNA"/>
</dbReference>
<proteinExistence type="inferred from homology"/>
<evidence type="ECO:0000256" key="9">
    <source>
        <dbReference type="ARBA" id="ARBA00047589"/>
    </source>
</evidence>
<evidence type="ECO:0000313" key="12">
    <source>
        <dbReference type="Proteomes" id="UP000614200"/>
    </source>
</evidence>
<keyword evidence="6" id="KW-0479">Metal-binding</keyword>
<name>A0ABS0A126_9FIRM</name>
<comment type="caution">
    <text evidence="11">The sequence shown here is derived from an EMBL/GenBank/DDBJ whole genome shotgun (WGS) entry which is preliminary data.</text>
</comment>
<dbReference type="Proteomes" id="UP000614200">
    <property type="component" value="Unassembled WGS sequence"/>
</dbReference>
<evidence type="ECO:0000256" key="5">
    <source>
        <dbReference type="ARBA" id="ARBA00022679"/>
    </source>
</evidence>
<comment type="function">
    <text evidence="10">Involved in 1,2-propanediol (1,2-PD) degradation by catalyzing the conversion of propanoyl-CoA to propanoyl-phosphate.</text>
</comment>
<dbReference type="Pfam" id="PF06130">
    <property type="entry name" value="PTAC"/>
    <property type="match status" value="1"/>
</dbReference>
<accession>A0ABS0A126</accession>
<protein>
    <recommendedName>
        <fullName evidence="4 10">Phosphate propanoyltransferase</fullName>
        <ecNumber evidence="3 10">2.3.1.222</ecNumber>
    </recommendedName>
</protein>
<dbReference type="InterPro" id="IPR008300">
    <property type="entry name" value="PTAC"/>
</dbReference>
<comment type="cofactor">
    <cofactor evidence="1">
        <name>Zn(2+)</name>
        <dbReference type="ChEBI" id="CHEBI:29105"/>
    </cofactor>
</comment>
<dbReference type="NCBIfam" id="NF011652">
    <property type="entry name" value="PRK15070.1"/>
    <property type="match status" value="1"/>
</dbReference>
<evidence type="ECO:0000313" key="11">
    <source>
        <dbReference type="EMBL" id="MBF4695926.1"/>
    </source>
</evidence>
<dbReference type="EC" id="2.3.1.222" evidence="3 10"/>
<dbReference type="RefSeq" id="WP_194704158.1">
    <property type="nucleotide sequence ID" value="NZ_JADKNH010000023.1"/>
</dbReference>
<evidence type="ECO:0000256" key="8">
    <source>
        <dbReference type="ARBA" id="ARBA00023315"/>
    </source>
</evidence>
<evidence type="ECO:0000256" key="10">
    <source>
        <dbReference type="PIRNR" id="PIRNR010130"/>
    </source>
</evidence>
<comment type="catalytic activity">
    <reaction evidence="9 10">
        <text>propanoyl-CoA + phosphate = propanoyl phosphate + CoA</text>
        <dbReference type="Rhea" id="RHEA:28046"/>
        <dbReference type="ChEBI" id="CHEBI:43474"/>
        <dbReference type="ChEBI" id="CHEBI:57287"/>
        <dbReference type="ChEBI" id="CHEBI:57392"/>
        <dbReference type="ChEBI" id="CHEBI:58933"/>
        <dbReference type="EC" id="2.3.1.222"/>
    </reaction>
</comment>
<sequence length="231" mass="25879">MVKEELDKEQFYKESFDKEKFNKEKIGKEQLYGVIQDEIIKKLGVVPVGVSNRHVHLSQSDFEVLFGKGKSLTFMKALKQPGQYASQETVVLKGPKGELRNVRILGPFRRETQVELSIADSFVLGIKIEVRESGKIEGSAGVSIIGPCGETTIDKGVIAAFRHIHMPQAYADQQNYVDGQIVHVASEGIRSMLFKNVMVRVSDQYELELHLDVEEANAAGIKNGDYLKIIR</sequence>
<keyword evidence="12" id="KW-1185">Reference proteome</keyword>
<dbReference type="PANTHER" id="PTHR39453">
    <property type="entry name" value="PHOSPHATE PROPANOYLTRANSFERASE"/>
    <property type="match status" value="1"/>
</dbReference>
<gene>
    <name evidence="11" type="ORF">ISU02_22740</name>
</gene>
<keyword evidence="8 10" id="KW-0012">Acyltransferase</keyword>
<evidence type="ECO:0000256" key="4">
    <source>
        <dbReference type="ARBA" id="ARBA00020837"/>
    </source>
</evidence>
<dbReference type="PANTHER" id="PTHR39453:SF1">
    <property type="entry name" value="PHOSPHATE PROPANOYLTRANSFERASE"/>
    <property type="match status" value="1"/>
</dbReference>